<accession>A0A2T4A3A2</accession>
<gene>
    <name evidence="1" type="ORF">M431DRAFT_220524</name>
</gene>
<sequence length="172" mass="19006">MARTSLELSTQDGAIRVLAAGIRSGQRLADMRPNGRPGWTESSHLVDGEGNPCSSLVESQARLAGGLLVTAASPSAEKIRGSSLPLPMLSVAWPPVQYTRRSIWYFASLFPQRFDQSSSSRQGRINPLVVVHQYQPVKPWLIHLNISRRGDPRFVVKATLRTQKICQRQDCG</sequence>
<evidence type="ECO:0000313" key="2">
    <source>
        <dbReference type="Proteomes" id="UP000241690"/>
    </source>
</evidence>
<dbReference type="Proteomes" id="UP000241690">
    <property type="component" value="Unassembled WGS sequence"/>
</dbReference>
<dbReference type="AlphaFoldDB" id="A0A2T4A3A2"/>
<dbReference type="RefSeq" id="XP_024771217.1">
    <property type="nucleotide sequence ID" value="XM_024913567.1"/>
</dbReference>
<proteinExistence type="predicted"/>
<dbReference type="GeneID" id="36622129"/>
<name>A0A2T4A3A2_TRIHA</name>
<organism evidence="1 2">
    <name type="scientific">Trichoderma harzianum CBS 226.95</name>
    <dbReference type="NCBI Taxonomy" id="983964"/>
    <lineage>
        <taxon>Eukaryota</taxon>
        <taxon>Fungi</taxon>
        <taxon>Dikarya</taxon>
        <taxon>Ascomycota</taxon>
        <taxon>Pezizomycotina</taxon>
        <taxon>Sordariomycetes</taxon>
        <taxon>Hypocreomycetidae</taxon>
        <taxon>Hypocreales</taxon>
        <taxon>Hypocreaceae</taxon>
        <taxon>Trichoderma</taxon>
    </lineage>
</organism>
<protein>
    <submittedName>
        <fullName evidence="1">Uncharacterized protein</fullName>
    </submittedName>
</protein>
<evidence type="ECO:0000313" key="1">
    <source>
        <dbReference type="EMBL" id="PTB51540.1"/>
    </source>
</evidence>
<reference evidence="1 2" key="1">
    <citation type="submission" date="2016-07" db="EMBL/GenBank/DDBJ databases">
        <title>Multiple horizontal gene transfer events from other fungi enriched the ability of initially mycotrophic Trichoderma (Ascomycota) to feed on dead plant biomass.</title>
        <authorList>
            <consortium name="DOE Joint Genome Institute"/>
            <person name="Aerts A."/>
            <person name="Atanasova L."/>
            <person name="Chenthamara K."/>
            <person name="Zhang J."/>
            <person name="Grujic M."/>
            <person name="Henrissat B."/>
            <person name="Kuo A."/>
            <person name="Salamov A."/>
            <person name="Lipzen A."/>
            <person name="Labutti K."/>
            <person name="Barry K."/>
            <person name="Miao Y."/>
            <person name="Rahimi M.J."/>
            <person name="Shen Q."/>
            <person name="Grigoriev I.V."/>
            <person name="Kubicek C.P."/>
            <person name="Druzhinina I.S."/>
        </authorList>
    </citation>
    <scope>NUCLEOTIDE SEQUENCE [LARGE SCALE GENOMIC DNA]</scope>
    <source>
        <strain evidence="1 2">CBS 226.95</strain>
    </source>
</reference>
<dbReference type="EMBL" id="KZ679685">
    <property type="protein sequence ID" value="PTB51540.1"/>
    <property type="molecule type" value="Genomic_DNA"/>
</dbReference>
<keyword evidence="2" id="KW-1185">Reference proteome</keyword>